<organism evidence="3 4">
    <name type="scientific">Fonsecaea erecta</name>
    <dbReference type="NCBI Taxonomy" id="1367422"/>
    <lineage>
        <taxon>Eukaryota</taxon>
        <taxon>Fungi</taxon>
        <taxon>Dikarya</taxon>
        <taxon>Ascomycota</taxon>
        <taxon>Pezizomycotina</taxon>
        <taxon>Eurotiomycetes</taxon>
        <taxon>Chaetothyriomycetidae</taxon>
        <taxon>Chaetothyriales</taxon>
        <taxon>Herpotrichiellaceae</taxon>
        <taxon>Fonsecaea</taxon>
    </lineage>
</organism>
<keyword evidence="1" id="KW-0175">Coiled coil</keyword>
<dbReference type="Proteomes" id="UP000078343">
    <property type="component" value="Unassembled WGS sequence"/>
</dbReference>
<name>A0A178ZD57_9EURO</name>
<keyword evidence="4" id="KW-1185">Reference proteome</keyword>
<dbReference type="OrthoDB" id="4159835at2759"/>
<feature type="compositionally biased region" description="Basic and acidic residues" evidence="2">
    <location>
        <begin position="1"/>
        <end position="16"/>
    </location>
</feature>
<feature type="compositionally biased region" description="Polar residues" evidence="2">
    <location>
        <begin position="410"/>
        <end position="445"/>
    </location>
</feature>
<protein>
    <submittedName>
        <fullName evidence="3">Uncharacterized protein</fullName>
    </submittedName>
</protein>
<dbReference type="STRING" id="1367422.A0A178ZD57"/>
<evidence type="ECO:0000313" key="4">
    <source>
        <dbReference type="Proteomes" id="UP000078343"/>
    </source>
</evidence>
<feature type="region of interest" description="Disordered" evidence="2">
    <location>
        <begin position="392"/>
        <end position="474"/>
    </location>
</feature>
<feature type="coiled-coil region" evidence="1">
    <location>
        <begin position="154"/>
        <end position="188"/>
    </location>
</feature>
<feature type="region of interest" description="Disordered" evidence="2">
    <location>
        <begin position="98"/>
        <end position="145"/>
    </location>
</feature>
<dbReference type="RefSeq" id="XP_018691076.1">
    <property type="nucleotide sequence ID" value="XM_018839955.1"/>
</dbReference>
<feature type="compositionally biased region" description="Polar residues" evidence="2">
    <location>
        <begin position="911"/>
        <end position="931"/>
    </location>
</feature>
<reference evidence="3 4" key="1">
    <citation type="submission" date="2016-04" db="EMBL/GenBank/DDBJ databases">
        <title>Draft genome of Fonsecaea erecta CBS 125763.</title>
        <authorList>
            <person name="Weiss V.A."/>
            <person name="Vicente V.A."/>
            <person name="Raittz R.T."/>
            <person name="Moreno L.F."/>
            <person name="De Souza E.M."/>
            <person name="Pedrosa F.O."/>
            <person name="Steffens M.B."/>
            <person name="Faoro H."/>
            <person name="Tadra-Sfeir M.Z."/>
            <person name="Najafzadeh M.J."/>
            <person name="Felipe M.S."/>
            <person name="Teixeira M."/>
            <person name="Sun J."/>
            <person name="Xi L."/>
            <person name="Gomes R."/>
            <person name="De Azevedo C.M."/>
            <person name="Salgado C.G."/>
            <person name="Da Silva M.B."/>
            <person name="Nascimento M.F."/>
            <person name="Queiroz-Telles F."/>
            <person name="Attili D.S."/>
            <person name="Gorbushina A."/>
        </authorList>
    </citation>
    <scope>NUCLEOTIDE SEQUENCE [LARGE SCALE GENOMIC DNA]</scope>
    <source>
        <strain evidence="3 4">CBS 125763</strain>
    </source>
</reference>
<dbReference type="AlphaFoldDB" id="A0A178ZD57"/>
<proteinExistence type="predicted"/>
<feature type="compositionally biased region" description="Basic and acidic residues" evidence="2">
    <location>
        <begin position="128"/>
        <end position="145"/>
    </location>
</feature>
<feature type="region of interest" description="Disordered" evidence="2">
    <location>
        <begin position="859"/>
        <end position="942"/>
    </location>
</feature>
<sequence length="1000" mass="110828">MDPSHEMSESGRDDNGTRPITPTGTLFSDVGLGMVATPTKVQRPASAASRRSAVDSPKRSSSPSSDREFDHVDRHHQVTSHAIDFSLETVVQQTRLVGVPSNGSHHRPRAPNDENNDVPMDEGGQAQRHTEKDRQEHRNREHTENRFDNILLEAEKLRIDNVALKKELKGLEEYCEKQQREIDVCQEKQIATQRLAENRRREAVDIKRLKGYVDKELAESQAEVRTLEGEIAKLRLQKHKLNDAEWKYMGDMYGELEQKKEEVSSLLNEVQQLRESRELSERARRKSEGQLKKLHGQMKRTFKWIQEAHKQQAQRDMEQFRFHDAHFSSLHRRRPSTSRGSVQTSATQQETLGEFMFSQPQSVTSQSLVSSARQSLASEKALFSKSQTFPSGMTSPLVLGMPPRAPRVPATSQSTSVTSESITGNRMPTTKRVSFHPLQTPSGPQSAPIRRQSDPSLRRSSLKKPSSLRNSMIPGRVYQGEPALVKYYQWSLTPFENDEAPAGRTVAGRSLSMPITQKEHAELRAALHSTTPLRIIWDNSRPPAVSEPEPVTTTVGFVPKPGSQGSLTVKPDHTRESTLHHASIIPGSANHLSRASTDRVRDLLAASEARIVVSPIGPPVSSSVHAVKDGTATSSAIEYPPSPGLRKRQGGISAKTFSIRDLEPTQNSSPSKVPLPCAGQDKTKDAQQTICTSSDSFDQLGRSKCVKGYRCQKSPVRKTTIAMATAISIIMALCSLALLASYTNNSPTRAPVFCTEAREHQASSVPIRARLLCPLFSLGHQGQREIFAKTKTVTDWLADTWISTSTETETLAEIAMQTLRQKQTQTQTQMVFKTQTVTEPSLQAHTEIRTETVTVFVVLSPSPPPTRSFRSRILPSDSEPNRHNQSAAGPVPGATPSLEPDENGHWPCSCPGTSSTPCGKSNATSLSSWQLSRPGGSINPTAPEIDERAKKARQRNLHLQHIYTGPTYLGLVPPIQRLLEILQFKILELLLGGAWGAREY</sequence>
<gene>
    <name evidence="3" type="ORF">AYL99_08447</name>
</gene>
<dbReference type="EMBL" id="LVYI01000007">
    <property type="protein sequence ID" value="OAP57709.1"/>
    <property type="molecule type" value="Genomic_DNA"/>
</dbReference>
<comment type="caution">
    <text evidence="3">The sequence shown here is derived from an EMBL/GenBank/DDBJ whole genome shotgun (WGS) entry which is preliminary data.</text>
</comment>
<evidence type="ECO:0000313" key="3">
    <source>
        <dbReference type="EMBL" id="OAP57709.1"/>
    </source>
</evidence>
<feature type="region of interest" description="Disordered" evidence="2">
    <location>
        <begin position="661"/>
        <end position="681"/>
    </location>
</feature>
<feature type="region of interest" description="Disordered" evidence="2">
    <location>
        <begin position="1"/>
        <end position="71"/>
    </location>
</feature>
<evidence type="ECO:0000256" key="1">
    <source>
        <dbReference type="SAM" id="Coils"/>
    </source>
</evidence>
<feature type="region of interest" description="Disordered" evidence="2">
    <location>
        <begin position="540"/>
        <end position="567"/>
    </location>
</feature>
<feature type="coiled-coil region" evidence="1">
    <location>
        <begin position="217"/>
        <end position="283"/>
    </location>
</feature>
<accession>A0A178ZD57</accession>
<dbReference type="GeneID" id="30012615"/>
<evidence type="ECO:0000256" key="2">
    <source>
        <dbReference type="SAM" id="MobiDB-lite"/>
    </source>
</evidence>